<dbReference type="InterPro" id="IPR005112">
    <property type="entry name" value="dDENN_dom"/>
</dbReference>
<dbReference type="Pfam" id="PF02141">
    <property type="entry name" value="DENN"/>
    <property type="match status" value="1"/>
</dbReference>
<dbReference type="Pfam" id="PF03456">
    <property type="entry name" value="uDENN"/>
    <property type="match status" value="1"/>
</dbReference>
<keyword evidence="7" id="KW-0406">Ion transport</keyword>
<dbReference type="InterPro" id="IPR037516">
    <property type="entry name" value="Tripartite_DENN"/>
</dbReference>
<evidence type="ECO:0000256" key="7">
    <source>
        <dbReference type="ARBA" id="ARBA00023065"/>
    </source>
</evidence>
<evidence type="ECO:0000256" key="1">
    <source>
        <dbReference type="ARBA" id="ARBA00004651"/>
    </source>
</evidence>
<dbReference type="GO" id="GO:0006820">
    <property type="term" value="P:monoatomic anion transport"/>
    <property type="evidence" value="ECO:0007669"/>
    <property type="project" value="InterPro"/>
</dbReference>
<dbReference type="Gene3D" id="3.40.50.11500">
    <property type="match status" value="1"/>
</dbReference>
<evidence type="ECO:0000259" key="11">
    <source>
        <dbReference type="PROSITE" id="PS50211"/>
    </source>
</evidence>
<comment type="subcellular location">
    <subcellularLocation>
        <location evidence="1">Cell membrane</location>
        <topology evidence="1">Multi-pass membrane protein</topology>
    </subcellularLocation>
</comment>
<dbReference type="PANTHER" id="PTHR11453:SF127">
    <property type="entry name" value="SOLUTE CARRIER FAMILY 4 MEMBER 11"/>
    <property type="match status" value="1"/>
</dbReference>
<keyword evidence="6 10" id="KW-1133">Transmembrane helix</keyword>
<feature type="transmembrane region" description="Helical" evidence="10">
    <location>
        <begin position="892"/>
        <end position="913"/>
    </location>
</feature>
<dbReference type="GO" id="GO:0005452">
    <property type="term" value="F:solute:inorganic anion antiporter activity"/>
    <property type="evidence" value="ECO:0007669"/>
    <property type="project" value="InterPro"/>
</dbReference>
<sequence>MGMAAWLFAGCGPTVDFLDLRQRPKPLSHQLQLLLLHLLPQQVLLPPACCRLPHGARTAAAAAADAFAGSSSGAGAVDCHRWRRLAAVGAQRGRHAAPELALKLRAAPLRQPPVLVVGVVLEQRVRGPLCHPGGSSQTACRRSRQMLPPEIACPWPLRRQSLSRAAQRNVTRTAESALSRLAKSILFTCESRPQLQLVRGYLCRAVSGIGSGSEPLPFSLRLSSLRQLSLLPHCLPLPALGKGPALPSRFKLGQEDSASPRLPRTRFRHASANFVSQLTASTSGGMSLILTLFLPRRLPRYGEVPLRSPPAPDEAYMMMPDAAEQLSTADELLFISAENGEKKKKKNQLEHREFSLRAARRLIKPESDCGVCQALARYRARISRMRQLDKKSSRSDAGGQMIDGAGTAEPQRLYSSDSVMNILKSMIESDQQFVSTELPMFTTESEPTSTTVLPRFGPNATSTSAIFLVTSEFNTASDIAFAVSAALIVLVIVAAVLILFWRRSTRRTNSAERTNRAPSNLIVRQNPNSPDCTEAEDCQLESFVSQTEAASNRSFIMSERAAASNSLQLCERNESVISNGSFNSYELSVGPVGTEGSGSPLMPSPDDTLPCLIISRMEKIPLKDFSSEVRANLDIERFLKEATLLLDVEADNAEAIVCRMLQAVFRAERQAASSGTSAAASCDPAEDPAESWVDSRVQEAMRALFLRVGWMELSYQRLAKTIRSVSILDNDGLKTDNSWLCTMCSLRDLNKRHVAIARLRSPVNLGRDSEGVNFVLLVLTPTKEKGTKNDIELGRTFASILVDAELRRRLLHAQSEREFTQLLQVQARDLREEQRACKRRSLRAQDFMTETFNYDSTWLLCNGIRADLKRRFPHYLSDFADGFRGPKTLNKVASTIVFLYFACLMPCIAFGVLNSRQTGGALTVEHVILSQCIGGVAFALIGGQPLIVPLTTAPIALYTRIIFELSQSFEVDFLALYGWVGLFNSLLLVAFAMCDLSKLMRWSTRSTEEIFAIFVAITFTVEAVKSIWYNLPRPTATPGSSDGLEANFMGQQSATVCQRDSSILYNRAAGQQHLYLGTVFLAMFLATCSILPNFTDALPEPGETRSDGGLLNTRGSLGDPSVRLELTVARQLSGPGIAAALGLAVPLAVLCFMDQSISSATVNCPANRLQKGSAYHWDLLVMGLINGCLSLCGLPWLLGSLPHSPLHVTALADIEERIDPGQQLVRQTTVSPKELPTLKNLTVRVRETRVTGAVANALSAGCASSRDRRSQLRWPTPCPSLLLCPTPLDLIPVPVLYGLFICMAIRGLVGNQMFERILLLVTEQLRDSVPQAAYPPSHYLRRVPQRKVHAFTLLQLLQLALLCTLGFSWVSLAKLAFPAVLLLQLPVRHILLPKLIDESFLDALDKPIRNSNTGHQGGNHGPLPKGYRASDHPTLLDSPGGGLRCGHRHHRISLRDTAALSRSPMQLSGFQASNSDTEVLNGTACAQTVRISTCGFSADSVRLISTDGSGELSIFTSAQTGPWRFLRRWRYTKTTMSTNETANTTANEAASTMIIVLFDGCTGESVAVWSGPPGDSPGDALLVANGGAHWVIPADRRVMLGGLIVVLVGRLRAGNATVLDRIVELLETRRTGGYYHIKSYVLPPIQTGCILAEIWVNENNKRIKHTGRRRRCDAIERGGETDAECIRCRVQPADRRLTSWAGPGGPHGRAPDGTQKPPRHAHRGAENRHREKKNAEKRLWRPASEGRHRNRMGCFTRLKKESHRSQQVSRMPILSAVAALLPPTAAEQSSQAMNVGSQQQPPLKPAKCDRVAAFAQSLQQPQQNQKQQRQQLAAAGSSSGRSVSRQCSRWRSEENLCLVRDRRARLFARRPRPAAANDGVANSAGVAAPAAPAASAAVPALHHPRGRSAATAACVSKLECTGDGGGDAVYESMISATDCRPAENVYDVAGFEHRRTASIQDLTSGGSVGIVSAVSEGGGEYATVMIEHPGAAAGSSTTVDRRNPQPAAGDQQQWRRNVLGCVSDAFSGFRRLSATAAGAYAGASDSEDDDDERSAGSGSLGSLGGSELSDRVRRAELTRLRSAAALHSGLLAQRCRHDQLFSGCCLIRLRLSLNSTSEAQPTPSLSFCHPANFSDQPYSASLPSFCFPDAECLATRRQRPGGIHQLRGYLEACDRFSFVITEQRGLRFYGYCMRCLAPDPAASNSAPAAAGTLVEAVCIVSPVESEQLFHQILLEALRKRLGAATPEQGRQELEDFLVSVYSRPLPDAGGWFDLVTTDPGRSGQVVSRRFSRPAGARLQHVSHSQLLTFPGARLALQLFSAALHERQIALVSANPRRLSQCVQALAGLLYPLRWQHTLVPVVPADMLRIVCSPTPFILGVLAEHLPQVLQDDLDPDVFIVSLDDARIVRQRGDESRLLPRKLRRACLASLAASRRLEATRRAAELLVVRTFLQLFVVAVGHYADHVTIGRTDGRRRFDRESFCSAPRSRGLRALLRVLAVTGNFHVFISDVLDGSAYAASKLTVSTVLRDFDQAVRDFRADAQRRGGAGASGLLSSLRRQVRRLLSGEDDRRGRRRSRGRSRTAAGYSAASATAPLSSSYPARPSGSLRSWGQPALPPRR</sequence>
<proteinExistence type="inferred from homology"/>
<feature type="transmembrane region" description="Helical" evidence="10">
    <location>
        <begin position="1174"/>
        <end position="1198"/>
    </location>
</feature>
<keyword evidence="12" id="KW-1185">Reference proteome</keyword>
<feature type="transmembrane region" description="Helical" evidence="10">
    <location>
        <begin position="1350"/>
        <end position="1372"/>
    </location>
</feature>
<dbReference type="InterPro" id="IPR005113">
    <property type="entry name" value="uDENN_dom"/>
</dbReference>
<feature type="transmembrane region" description="Helical" evidence="10">
    <location>
        <begin position="1290"/>
        <end position="1309"/>
    </location>
</feature>
<dbReference type="Gene3D" id="3.40.930.10">
    <property type="entry name" value="Mannitol-specific EII, Chain A"/>
    <property type="match status" value="1"/>
</dbReference>
<feature type="region of interest" description="Disordered" evidence="9">
    <location>
        <begin position="509"/>
        <end position="528"/>
    </location>
</feature>
<feature type="compositionally biased region" description="Polar residues" evidence="9">
    <location>
        <begin position="516"/>
        <end position="528"/>
    </location>
</feature>
<dbReference type="SMART" id="SM00801">
    <property type="entry name" value="dDENN"/>
    <property type="match status" value="1"/>
</dbReference>
<name>A0A1I8HGT6_9PLAT</name>
<evidence type="ECO:0000256" key="3">
    <source>
        <dbReference type="ARBA" id="ARBA00022448"/>
    </source>
</evidence>
<feature type="region of interest" description="Disordered" evidence="9">
    <location>
        <begin position="387"/>
        <end position="406"/>
    </location>
</feature>
<feature type="transmembrane region" description="Helical" evidence="10">
    <location>
        <begin position="479"/>
        <end position="501"/>
    </location>
</feature>
<dbReference type="InterPro" id="IPR043153">
    <property type="entry name" value="DENN_C"/>
</dbReference>
<dbReference type="Pfam" id="PF00955">
    <property type="entry name" value="HCO3_cotransp"/>
    <property type="match status" value="2"/>
</dbReference>
<keyword evidence="8 10" id="KW-0472">Membrane</keyword>
<dbReference type="SUPFAM" id="SSF55804">
    <property type="entry name" value="Phoshotransferase/anion transport protein"/>
    <property type="match status" value="1"/>
</dbReference>
<feature type="transmembrane region" description="Helical" evidence="10">
    <location>
        <begin position="1074"/>
        <end position="1094"/>
    </location>
</feature>
<protein>
    <submittedName>
        <fullName evidence="13">UDENN domain-containing protein</fullName>
    </submittedName>
</protein>
<dbReference type="FunFam" id="1.10.287.570:FF:000002">
    <property type="entry name" value="Solute carrier family 4 member 11"/>
    <property type="match status" value="1"/>
</dbReference>
<dbReference type="PROSITE" id="PS50211">
    <property type="entry name" value="DENN"/>
    <property type="match status" value="1"/>
</dbReference>
<evidence type="ECO:0000256" key="9">
    <source>
        <dbReference type="SAM" id="MobiDB-lite"/>
    </source>
</evidence>
<dbReference type="GO" id="GO:0016323">
    <property type="term" value="C:basolateral plasma membrane"/>
    <property type="evidence" value="ECO:0007669"/>
    <property type="project" value="TreeGrafter"/>
</dbReference>
<evidence type="ECO:0000256" key="4">
    <source>
        <dbReference type="ARBA" id="ARBA00022475"/>
    </source>
</evidence>
<feature type="region of interest" description="Disordered" evidence="9">
    <location>
        <begin position="1409"/>
        <end position="1431"/>
    </location>
</feature>
<feature type="compositionally biased region" description="Low complexity" evidence="9">
    <location>
        <begin position="2582"/>
        <end position="2602"/>
    </location>
</feature>
<feature type="region of interest" description="Disordered" evidence="9">
    <location>
        <begin position="1817"/>
        <end position="1846"/>
    </location>
</feature>
<dbReference type="Gene3D" id="1.10.287.570">
    <property type="entry name" value="Helical hairpin bin"/>
    <property type="match status" value="1"/>
</dbReference>
<dbReference type="SMART" id="SM00799">
    <property type="entry name" value="DENN"/>
    <property type="match status" value="1"/>
</dbReference>
<feature type="region of interest" description="Disordered" evidence="9">
    <location>
        <begin position="2565"/>
        <end position="2620"/>
    </location>
</feature>
<dbReference type="GO" id="GO:0050801">
    <property type="term" value="P:monoatomic ion homeostasis"/>
    <property type="evidence" value="ECO:0007669"/>
    <property type="project" value="TreeGrafter"/>
</dbReference>
<evidence type="ECO:0000313" key="13">
    <source>
        <dbReference type="WBParaSite" id="maker-uti_cns_0006149-snap-gene-0.3-mRNA-1"/>
    </source>
</evidence>
<dbReference type="InterPro" id="IPR016152">
    <property type="entry name" value="PTrfase/Anion_transptr"/>
</dbReference>
<feature type="transmembrane region" description="Helical" evidence="10">
    <location>
        <begin position="971"/>
        <end position="991"/>
    </location>
</feature>
<dbReference type="SMART" id="SM00800">
    <property type="entry name" value="uDENN"/>
    <property type="match status" value="1"/>
</dbReference>
<feature type="transmembrane region" description="Helical" evidence="10">
    <location>
        <begin position="1132"/>
        <end position="1153"/>
    </location>
</feature>
<organism evidence="12 13">
    <name type="scientific">Macrostomum lignano</name>
    <dbReference type="NCBI Taxonomy" id="282301"/>
    <lineage>
        <taxon>Eukaryota</taxon>
        <taxon>Metazoa</taxon>
        <taxon>Spiralia</taxon>
        <taxon>Lophotrochozoa</taxon>
        <taxon>Platyhelminthes</taxon>
        <taxon>Rhabditophora</taxon>
        <taxon>Macrostomorpha</taxon>
        <taxon>Macrostomida</taxon>
        <taxon>Macrostomidae</taxon>
        <taxon>Macrostomum</taxon>
    </lineage>
</organism>
<dbReference type="WBParaSite" id="maker-uti_cns_0006149-snap-gene-0.3-mRNA-1">
    <property type="protein sequence ID" value="maker-uti_cns_0006149-snap-gene-0.3-mRNA-1"/>
    <property type="gene ID" value="maker-uti_cns_0006149-snap-gene-0.3"/>
</dbReference>
<keyword evidence="4" id="KW-1003">Cell membrane</keyword>
<feature type="region of interest" description="Disordered" evidence="9">
    <location>
        <begin position="1992"/>
        <end position="2012"/>
    </location>
</feature>
<dbReference type="InterPro" id="IPR011531">
    <property type="entry name" value="HCO3_transpt-like_TM_dom"/>
</dbReference>
<dbReference type="PANTHER" id="PTHR11453">
    <property type="entry name" value="ANION EXCHANGE PROTEIN"/>
    <property type="match status" value="1"/>
</dbReference>
<feature type="region of interest" description="Disordered" evidence="9">
    <location>
        <begin position="2042"/>
        <end position="2066"/>
    </location>
</feature>
<evidence type="ECO:0000256" key="5">
    <source>
        <dbReference type="ARBA" id="ARBA00022692"/>
    </source>
</evidence>
<feature type="region of interest" description="Disordered" evidence="9">
    <location>
        <begin position="1696"/>
        <end position="1769"/>
    </location>
</feature>
<evidence type="ECO:0000256" key="2">
    <source>
        <dbReference type="ARBA" id="ARBA00010993"/>
    </source>
</evidence>
<reference evidence="13" key="1">
    <citation type="submission" date="2016-11" db="UniProtKB">
        <authorList>
            <consortium name="WormBaseParasite"/>
        </authorList>
    </citation>
    <scope>IDENTIFICATION</scope>
</reference>
<feature type="transmembrane region" description="Helical" evidence="10">
    <location>
        <begin position="1011"/>
        <end position="1031"/>
    </location>
</feature>
<feature type="domain" description="UDENN" evidence="11">
    <location>
        <begin position="2102"/>
        <end position="2519"/>
    </location>
</feature>
<comment type="similarity">
    <text evidence="2">Belongs to the anion exchanger (TC 2.A.31) family.</text>
</comment>
<evidence type="ECO:0000313" key="12">
    <source>
        <dbReference type="Proteomes" id="UP000095280"/>
    </source>
</evidence>
<dbReference type="Proteomes" id="UP000095280">
    <property type="component" value="Unplaced"/>
</dbReference>
<accession>A0A1I8HGT6</accession>
<dbReference type="InterPro" id="IPR003020">
    <property type="entry name" value="HCO3_transpt_euk"/>
</dbReference>
<evidence type="ECO:0000256" key="10">
    <source>
        <dbReference type="SAM" id="Phobius"/>
    </source>
</evidence>
<feature type="compositionally biased region" description="Basic and acidic residues" evidence="9">
    <location>
        <begin position="1723"/>
        <end position="1747"/>
    </location>
</feature>
<feature type="transmembrane region" description="Helical" evidence="10">
    <location>
        <begin position="933"/>
        <end position="959"/>
    </location>
</feature>
<dbReference type="InterPro" id="IPR001194">
    <property type="entry name" value="cDENN_dom"/>
</dbReference>
<evidence type="ECO:0000256" key="6">
    <source>
        <dbReference type="ARBA" id="ARBA00022989"/>
    </source>
</evidence>
<evidence type="ECO:0000256" key="8">
    <source>
        <dbReference type="ARBA" id="ARBA00023136"/>
    </source>
</evidence>
<keyword evidence="3" id="KW-0813">Transport</keyword>
<dbReference type="Gene3D" id="3.30.450.200">
    <property type="match status" value="1"/>
</dbReference>
<keyword evidence="5 10" id="KW-0812">Transmembrane</keyword>